<accession>A0ABY4JG28</accession>
<dbReference type="Proteomes" id="UP000829647">
    <property type="component" value="Chromosome"/>
</dbReference>
<keyword evidence="1" id="KW-0812">Transmembrane</keyword>
<dbReference type="RefSeq" id="WP_247976807.1">
    <property type="nucleotide sequence ID" value="NZ_CP095848.1"/>
</dbReference>
<name>A0ABY4JG28_9BACT</name>
<evidence type="ECO:0000313" key="2">
    <source>
        <dbReference type="EMBL" id="UPL50862.1"/>
    </source>
</evidence>
<dbReference type="EMBL" id="CP095848">
    <property type="protein sequence ID" value="UPL50862.1"/>
    <property type="molecule type" value="Genomic_DNA"/>
</dbReference>
<evidence type="ECO:0000313" key="3">
    <source>
        <dbReference type="Proteomes" id="UP000829647"/>
    </source>
</evidence>
<protein>
    <submittedName>
        <fullName evidence="2">Uncharacterized protein</fullName>
    </submittedName>
</protein>
<evidence type="ECO:0000256" key="1">
    <source>
        <dbReference type="SAM" id="Phobius"/>
    </source>
</evidence>
<proteinExistence type="predicted"/>
<keyword evidence="1" id="KW-0472">Membrane</keyword>
<reference evidence="2 3" key="1">
    <citation type="submission" date="2022-04" db="EMBL/GenBank/DDBJ databases">
        <title>Hymenobacter sp. isolated from the air.</title>
        <authorList>
            <person name="Won M."/>
            <person name="Lee C.-M."/>
            <person name="Woen H.-Y."/>
            <person name="Kwon S.-W."/>
        </authorList>
    </citation>
    <scope>NUCLEOTIDE SEQUENCE [LARGE SCALE GENOMIC DNA]</scope>
    <source>
        <strain evidence="3">5516 S-25</strain>
    </source>
</reference>
<feature type="transmembrane region" description="Helical" evidence="1">
    <location>
        <begin position="77"/>
        <end position="95"/>
    </location>
</feature>
<gene>
    <name evidence="2" type="ORF">MWH26_08140</name>
</gene>
<keyword evidence="1" id="KW-1133">Transmembrane helix</keyword>
<organism evidence="2 3">
    <name type="scientific">Hymenobacter sublimis</name>
    <dbReference type="NCBI Taxonomy" id="2933777"/>
    <lineage>
        <taxon>Bacteria</taxon>
        <taxon>Pseudomonadati</taxon>
        <taxon>Bacteroidota</taxon>
        <taxon>Cytophagia</taxon>
        <taxon>Cytophagales</taxon>
        <taxon>Hymenobacteraceae</taxon>
        <taxon>Hymenobacter</taxon>
    </lineage>
</organism>
<keyword evidence="3" id="KW-1185">Reference proteome</keyword>
<sequence>MTQEVRTRFRYNQERLAFVGQSTASGREALLEILSSTIQDLSLLSADQLTVEQRFRLLQLKLQQKSIKNLRDHLEGYNMWLLVYTTLLCTFSAMMPDNSRF</sequence>